<reference evidence="2 3" key="1">
    <citation type="submission" date="2016-10" db="EMBL/GenBank/DDBJ databases">
        <authorList>
            <person name="de Groot N.N."/>
        </authorList>
    </citation>
    <scope>NUCLEOTIDE SEQUENCE [LARGE SCALE GENOMIC DNA]</scope>
    <source>
        <strain evidence="2 3">D31d</strain>
    </source>
</reference>
<protein>
    <recommendedName>
        <fullName evidence="4">Lipoprotein</fullName>
    </recommendedName>
</protein>
<organism evidence="2 3">
    <name type="scientific">Xylanibacter ruminicola</name>
    <name type="common">Prevotella ruminicola</name>
    <dbReference type="NCBI Taxonomy" id="839"/>
    <lineage>
        <taxon>Bacteria</taxon>
        <taxon>Pseudomonadati</taxon>
        <taxon>Bacteroidota</taxon>
        <taxon>Bacteroidia</taxon>
        <taxon>Bacteroidales</taxon>
        <taxon>Prevotellaceae</taxon>
        <taxon>Xylanibacter</taxon>
    </lineage>
</organism>
<dbReference type="EMBL" id="FNRF01000003">
    <property type="protein sequence ID" value="SEA50447.1"/>
    <property type="molecule type" value="Genomic_DNA"/>
</dbReference>
<evidence type="ECO:0000313" key="3">
    <source>
        <dbReference type="Proteomes" id="UP000182257"/>
    </source>
</evidence>
<accession>A0A1H4BQU6</accession>
<gene>
    <name evidence="2" type="ORF">SAMN05216462_1569</name>
</gene>
<feature type="chain" id="PRO_5010300020" description="Lipoprotein" evidence="1">
    <location>
        <begin position="22"/>
        <end position="455"/>
    </location>
</feature>
<feature type="signal peptide" evidence="1">
    <location>
        <begin position="1"/>
        <end position="21"/>
    </location>
</feature>
<proteinExistence type="predicted"/>
<dbReference type="PROSITE" id="PS51257">
    <property type="entry name" value="PROKAR_LIPOPROTEIN"/>
    <property type="match status" value="1"/>
</dbReference>
<keyword evidence="1" id="KW-0732">Signal</keyword>
<dbReference type="Gene3D" id="2.60.120.260">
    <property type="entry name" value="Galactose-binding domain-like"/>
    <property type="match status" value="2"/>
</dbReference>
<evidence type="ECO:0008006" key="4">
    <source>
        <dbReference type="Google" id="ProtNLM"/>
    </source>
</evidence>
<dbReference type="Proteomes" id="UP000182257">
    <property type="component" value="Unassembled WGS sequence"/>
</dbReference>
<name>A0A1H4BQU6_XYLRU</name>
<evidence type="ECO:0000256" key="1">
    <source>
        <dbReference type="SAM" id="SignalP"/>
    </source>
</evidence>
<evidence type="ECO:0000313" key="2">
    <source>
        <dbReference type="EMBL" id="SEA50447.1"/>
    </source>
</evidence>
<sequence length="455" mass="49088">MKKFIYSTMLIGLAMAGLVSCDPQDNDDHSLGGTSVNAAALAVTANVSTDETGQPNLVTITNASQAQDGVRYYISTDGKSLKETPAGQSISQIIKKQGDYTVQLYAFSACDQQMVTTSFNIASNWKDPNAADEPEGWMGFTAGTDLLADWQPEYSHWFSPSDWSGGLNPNLDGDIHSGLTFTIPEGMGGDQWQGQVHIQQNGPTLSASKTYDFSIAIIAGTGNIKVTVKPQKDGDDNTYFTADQFPLHEGLNVIALSNVQGFDGQFKLALDFGGAPAGTEFTIARVFLSEHNDANIPPFDFNDGKNILKDQPFGADFRFWFSPSDWSGGLNPDHEGDSPALFKLTIPEGMGGDQWQGQVHIPFDGVTLNANKKYNFSMIVIADQNVPGMTVKPQNDNDDNTYLSADRHAVTANVPTAIVLKGCAGFDGKFRLCLDFGGTPVGTNITIVDMYLAEE</sequence>
<dbReference type="RefSeq" id="WP_139208924.1">
    <property type="nucleotide sequence ID" value="NZ_FNRF01000003.1"/>
</dbReference>
<dbReference type="OrthoDB" id="5381604at2"/>
<dbReference type="AlphaFoldDB" id="A0A1H4BQU6"/>